<protein>
    <recommendedName>
        <fullName evidence="2">Ac57</fullName>
    </recommendedName>
</protein>
<evidence type="ECO:0008006" key="2">
    <source>
        <dbReference type="Google" id="ProtNLM"/>
    </source>
</evidence>
<reference evidence="1" key="1">
    <citation type="submission" date="2016-05" db="EMBL/GenBank/DDBJ databases">
        <title>Characterization of a BmNPV isolated in Hokkaido, Japan.</title>
        <authorList>
            <person name="Bando H."/>
        </authorList>
    </citation>
    <scope>NUCLEOTIDE SEQUENCE</scope>
    <source>
        <strain evidence="1">H4</strain>
    </source>
</reference>
<proteinExistence type="predicted"/>
<gene>
    <name evidence="1" type="primary">ORF46</name>
</gene>
<name>A0A224ATB4_NPVBM</name>
<dbReference type="InterPro" id="IPR009264">
    <property type="entry name" value="AcMNPV_Orf57"/>
</dbReference>
<dbReference type="Pfam" id="PF06033">
    <property type="entry name" value="DUF918"/>
    <property type="match status" value="1"/>
</dbReference>
<evidence type="ECO:0000313" key="1">
    <source>
        <dbReference type="EMBL" id="BBA20548.1"/>
    </source>
</evidence>
<dbReference type="EMBL" id="LC150780">
    <property type="protein sequence ID" value="BBA20548.1"/>
    <property type="molecule type" value="Genomic_DNA"/>
</dbReference>
<organismHost>
    <name type="scientific">Bombyx mori</name>
    <name type="common">Silk moth</name>
    <dbReference type="NCBI Taxonomy" id="7091"/>
</organismHost>
<organism evidence="1">
    <name type="scientific">Bombyx mori nuclear polyhedrosis virus</name>
    <name type="common">BmNPV</name>
    <dbReference type="NCBI Taxonomy" id="271108"/>
    <lineage>
        <taxon>Viruses</taxon>
        <taxon>Viruses incertae sedis</taxon>
        <taxon>Naldaviricetes</taxon>
        <taxon>Lefavirales</taxon>
        <taxon>Baculoviridae</taxon>
        <taxon>Alphabaculovirus</taxon>
        <taxon>Alphabaculovirus bomori</taxon>
    </lineage>
</organism>
<accession>A0A224ATB4</accession>
<sequence>MKLPVYAKYLEFDDVVLDLTSLIFLEFDNDQNEEYIIFMNVKRAFYKNFHITCDLSLETLTVLVYEKARLIVKEMKFEQPSNFVDFISFNATDNDNSMIIDLCSDARIIVAKKLTPDETYHQRVSGFLDFQKRNWIPRPPIESDPKVRNVLDRELEIKLYK</sequence>